<gene>
    <name evidence="1" type="ORF">C8N45_107176</name>
</gene>
<organism evidence="1 2">
    <name type="scientific">Yoonia sediminilitoris</name>
    <dbReference type="NCBI Taxonomy" id="1286148"/>
    <lineage>
        <taxon>Bacteria</taxon>
        <taxon>Pseudomonadati</taxon>
        <taxon>Pseudomonadota</taxon>
        <taxon>Alphaproteobacteria</taxon>
        <taxon>Rhodobacterales</taxon>
        <taxon>Paracoccaceae</taxon>
        <taxon>Yoonia</taxon>
    </lineage>
</organism>
<dbReference type="InterPro" id="IPR031009">
    <property type="entry name" value="Tcm_partner"/>
</dbReference>
<evidence type="ECO:0000313" key="2">
    <source>
        <dbReference type="Proteomes" id="UP000244523"/>
    </source>
</evidence>
<keyword evidence="2" id="KW-1185">Reference proteome</keyword>
<accession>A0A2T6KF07</accession>
<name>A0A2T6KF07_9RHOB</name>
<proteinExistence type="predicted"/>
<reference evidence="1 2" key="1">
    <citation type="submission" date="2018-04" db="EMBL/GenBank/DDBJ databases">
        <title>Genomic Encyclopedia of Archaeal and Bacterial Type Strains, Phase II (KMG-II): from individual species to whole genera.</title>
        <authorList>
            <person name="Goeker M."/>
        </authorList>
    </citation>
    <scope>NUCLEOTIDE SEQUENCE [LARGE SCALE GENOMIC DNA]</scope>
    <source>
        <strain evidence="1 2">DSM 29955</strain>
    </source>
</reference>
<sequence length="311" mass="35614">MGPITKKSSTVASEKSLFGSGLTNAKAPRHPSVLAVSSRGFDKQLTPPSQTNSKSKLIAEYIERFQLVTKGGLFIDGFAAPQSRSHPEAWTARRVLELEPKRLRRFWLCELDPDGVEQLRALKQVHNRQPRFRHVSVMEGDFNQTVDGILASRRITPTAATFAFLDQRNMECHWETVRKLAHFKRRKIEVMYFLGTSWSMRSLKSASRPEKFQEIEKWWGRPDWQSLIEAQQSSLPLIFAERFTKELGYGYVNIYPILLNENGTKVAFHLIHASDHPQAPVLMTRAYRKVCGEIANSPADNQMDLLSWEQT</sequence>
<dbReference type="RefSeq" id="WP_108386930.1">
    <property type="nucleotide sequence ID" value="NZ_QBUD01000007.1"/>
</dbReference>
<dbReference type="Proteomes" id="UP000244523">
    <property type="component" value="Unassembled WGS sequence"/>
</dbReference>
<dbReference type="OrthoDB" id="8445532at2"/>
<dbReference type="NCBIfam" id="TIGR04474">
    <property type="entry name" value="tcm_partner"/>
    <property type="match status" value="1"/>
</dbReference>
<comment type="caution">
    <text evidence="1">The sequence shown here is derived from an EMBL/GenBank/DDBJ whole genome shotgun (WGS) entry which is preliminary data.</text>
</comment>
<dbReference type="EMBL" id="QBUD01000007">
    <property type="protein sequence ID" value="PUB13715.1"/>
    <property type="molecule type" value="Genomic_DNA"/>
</dbReference>
<evidence type="ECO:0000313" key="1">
    <source>
        <dbReference type="EMBL" id="PUB13715.1"/>
    </source>
</evidence>
<dbReference type="AlphaFoldDB" id="A0A2T6KF07"/>
<protein>
    <submittedName>
        <fullName evidence="1">Three-Cys-motif partner protein</fullName>
    </submittedName>
</protein>